<keyword evidence="4 6" id="KW-1133">Transmembrane helix</keyword>
<keyword evidence="3 6" id="KW-0812">Transmembrane</keyword>
<dbReference type="GO" id="GO:0043190">
    <property type="term" value="C:ATP-binding cassette (ABC) transporter complex"/>
    <property type="evidence" value="ECO:0007669"/>
    <property type="project" value="InterPro"/>
</dbReference>
<dbReference type="HOGENOM" id="CLU_028799_7_0_5"/>
<evidence type="ECO:0000313" key="8">
    <source>
        <dbReference type="Proteomes" id="UP000002033"/>
    </source>
</evidence>
<comment type="subcellular location">
    <subcellularLocation>
        <location evidence="1">Cell membrane</location>
        <topology evidence="1">Multi-pass membrane protein</topology>
    </subcellularLocation>
</comment>
<feature type="transmembrane region" description="Helical" evidence="6">
    <location>
        <begin position="280"/>
        <end position="298"/>
    </location>
</feature>
<accession>D8JYQ5</accession>
<feature type="transmembrane region" description="Helical" evidence="6">
    <location>
        <begin position="103"/>
        <end position="121"/>
    </location>
</feature>
<dbReference type="KEGG" id="hdn:Hden_1700"/>
<dbReference type="NCBIfam" id="TIGR04407">
    <property type="entry name" value="LptF_YjgP"/>
    <property type="match status" value="1"/>
</dbReference>
<evidence type="ECO:0000256" key="4">
    <source>
        <dbReference type="ARBA" id="ARBA00022989"/>
    </source>
</evidence>
<feature type="transmembrane region" description="Helical" evidence="6">
    <location>
        <begin position="310"/>
        <end position="332"/>
    </location>
</feature>
<dbReference type="RefSeq" id="WP_013215666.1">
    <property type="nucleotide sequence ID" value="NC_014313.1"/>
</dbReference>
<organism evidence="7 8">
    <name type="scientific">Hyphomicrobium denitrificans (strain ATCC 51888 / DSM 1869 / NCIMB 11706 / TK 0415)</name>
    <dbReference type="NCBI Taxonomy" id="582899"/>
    <lineage>
        <taxon>Bacteria</taxon>
        <taxon>Pseudomonadati</taxon>
        <taxon>Pseudomonadota</taxon>
        <taxon>Alphaproteobacteria</taxon>
        <taxon>Hyphomicrobiales</taxon>
        <taxon>Hyphomicrobiaceae</taxon>
        <taxon>Hyphomicrobium</taxon>
    </lineage>
</organism>
<dbReference type="Pfam" id="PF03739">
    <property type="entry name" value="LptF_LptG"/>
    <property type="match status" value="1"/>
</dbReference>
<evidence type="ECO:0000256" key="5">
    <source>
        <dbReference type="ARBA" id="ARBA00023136"/>
    </source>
</evidence>
<dbReference type="GO" id="GO:0055085">
    <property type="term" value="P:transmembrane transport"/>
    <property type="evidence" value="ECO:0007669"/>
    <property type="project" value="InterPro"/>
</dbReference>
<dbReference type="PANTHER" id="PTHR33529:SF6">
    <property type="entry name" value="YJGP_YJGQ FAMILY PERMEASE"/>
    <property type="match status" value="1"/>
</dbReference>
<dbReference type="PANTHER" id="PTHR33529">
    <property type="entry name" value="SLR0882 PROTEIN-RELATED"/>
    <property type="match status" value="1"/>
</dbReference>
<keyword evidence="2" id="KW-1003">Cell membrane</keyword>
<dbReference type="eggNOG" id="COG0795">
    <property type="taxonomic scope" value="Bacteria"/>
</dbReference>
<evidence type="ECO:0000256" key="2">
    <source>
        <dbReference type="ARBA" id="ARBA00022475"/>
    </source>
</evidence>
<dbReference type="EMBL" id="CP002083">
    <property type="protein sequence ID" value="ADJ23507.1"/>
    <property type="molecule type" value="Genomic_DNA"/>
</dbReference>
<keyword evidence="8" id="KW-1185">Reference proteome</keyword>
<feature type="transmembrane region" description="Helical" evidence="6">
    <location>
        <begin position="338"/>
        <end position="357"/>
    </location>
</feature>
<evidence type="ECO:0000256" key="3">
    <source>
        <dbReference type="ARBA" id="ARBA00022692"/>
    </source>
</evidence>
<proteinExistence type="predicted"/>
<dbReference type="Proteomes" id="UP000002033">
    <property type="component" value="Chromosome"/>
</dbReference>
<feature type="transmembrane region" description="Helical" evidence="6">
    <location>
        <begin position="12"/>
        <end position="33"/>
    </location>
</feature>
<sequence>MRIFSKYVFRQAAGSFALIMVSLTGIVWIALALRQFNVVTSQGQDTWMLIKMTSLAVPNLMAVIAPFSFLIAALHTLNRLNTDSELIVISASGAKVWTAARPLLLLALLVSIFLAFVSHFAQPWSMRQLRDYMVQVRSDLLTQVIQPGRFTSPETGLMFHIRDRDANGELLGLVMHDTRDKAQSQSYLAEHGTLVKQDGTAYLVMTVGHIIRRTDANGPPQIVAFDKYIVDLDRFEPQDGGPGDLKPRERYFSELINPDPESSSYKNQPGQFRSELHERFVTPLYPLAFAFLIIAFVGQAQSTRTSRMQSLVVTFVIAATCRLAGLAITNAMVRNPSMVAVAYGLPIGAIVYSLIVLKRSEKQRAGVGLFGKLMDGIASLFEAIRSRLAPSRPKGAAS</sequence>
<dbReference type="GO" id="GO:0015920">
    <property type="term" value="P:lipopolysaccharide transport"/>
    <property type="evidence" value="ECO:0007669"/>
    <property type="project" value="TreeGrafter"/>
</dbReference>
<gene>
    <name evidence="7" type="ordered locus">Hden_1700</name>
</gene>
<evidence type="ECO:0000256" key="6">
    <source>
        <dbReference type="SAM" id="Phobius"/>
    </source>
</evidence>
<evidence type="ECO:0000313" key="7">
    <source>
        <dbReference type="EMBL" id="ADJ23507.1"/>
    </source>
</evidence>
<dbReference type="AlphaFoldDB" id="D8JYQ5"/>
<evidence type="ECO:0000256" key="1">
    <source>
        <dbReference type="ARBA" id="ARBA00004651"/>
    </source>
</evidence>
<keyword evidence="5 6" id="KW-0472">Membrane</keyword>
<name>D8JYQ5_HYPDA</name>
<reference evidence="8" key="1">
    <citation type="journal article" date="2011" name="J. Bacteriol.">
        <title>Genome sequences of eight morphologically diverse alphaproteobacteria.</title>
        <authorList>
            <consortium name="US DOE Joint Genome Institute"/>
            <person name="Brown P.J."/>
            <person name="Kysela D.T."/>
            <person name="Buechlein A."/>
            <person name="Hemmerich C."/>
            <person name="Brun Y.V."/>
        </authorList>
    </citation>
    <scope>NUCLEOTIDE SEQUENCE [LARGE SCALE GENOMIC DNA]</scope>
    <source>
        <strain evidence="8">ATCC 51888 / DSM 1869 / NCIB 11706 / TK 0415</strain>
    </source>
</reference>
<protein>
    <submittedName>
        <fullName evidence="7">Permease YjgP/YjgQ family protein</fullName>
    </submittedName>
</protein>
<feature type="transmembrane region" description="Helical" evidence="6">
    <location>
        <begin position="53"/>
        <end position="74"/>
    </location>
</feature>
<dbReference type="InterPro" id="IPR005495">
    <property type="entry name" value="LptG/LptF_permease"/>
</dbReference>
<dbReference type="STRING" id="582899.Hden_1700"/>
<dbReference type="InterPro" id="IPR030922">
    <property type="entry name" value="LptF"/>
</dbReference>
<dbReference type="OrthoDB" id="8477889at2"/>